<dbReference type="PROSITE" id="PS50125">
    <property type="entry name" value="GUANYLATE_CYCLASE_2"/>
    <property type="match status" value="1"/>
</dbReference>
<feature type="transmembrane region" description="Helical" evidence="2">
    <location>
        <begin position="240"/>
        <end position="258"/>
    </location>
</feature>
<dbReference type="InterPro" id="IPR029787">
    <property type="entry name" value="Nucleotide_cyclase"/>
</dbReference>
<dbReference type="STRING" id="504798.SAMN05421871_104141"/>
<dbReference type="Pfam" id="PF00211">
    <property type="entry name" value="Guanylate_cyc"/>
    <property type="match status" value="1"/>
</dbReference>
<dbReference type="InterPro" id="IPR003018">
    <property type="entry name" value="GAF"/>
</dbReference>
<keyword evidence="2" id="KW-0472">Membrane</keyword>
<dbReference type="CDD" id="cd07302">
    <property type="entry name" value="CHD"/>
    <property type="match status" value="1"/>
</dbReference>
<feature type="transmembrane region" description="Helical" evidence="2">
    <location>
        <begin position="48"/>
        <end position="66"/>
    </location>
</feature>
<evidence type="ECO:0000313" key="4">
    <source>
        <dbReference type="EMBL" id="SDP20662.1"/>
    </source>
</evidence>
<feature type="transmembrane region" description="Helical" evidence="2">
    <location>
        <begin position="210"/>
        <end position="234"/>
    </location>
</feature>
<reference evidence="5" key="1">
    <citation type="submission" date="2016-10" db="EMBL/GenBank/DDBJ databases">
        <authorList>
            <person name="Varghese N."/>
            <person name="Submissions S."/>
        </authorList>
    </citation>
    <scope>NUCLEOTIDE SEQUENCE [LARGE SCALE GENOMIC DNA]</scope>
    <source>
        <strain evidence="5">IBRC-M 10655</strain>
    </source>
</reference>
<dbReference type="SMART" id="SM00044">
    <property type="entry name" value="CYCc"/>
    <property type="match status" value="1"/>
</dbReference>
<dbReference type="GO" id="GO:0035556">
    <property type="term" value="P:intracellular signal transduction"/>
    <property type="evidence" value="ECO:0007669"/>
    <property type="project" value="InterPro"/>
</dbReference>
<comment type="similarity">
    <text evidence="1">Belongs to the adenylyl cyclase class-3 family.</text>
</comment>
<dbReference type="GO" id="GO:0009190">
    <property type="term" value="P:cyclic nucleotide biosynthetic process"/>
    <property type="evidence" value="ECO:0007669"/>
    <property type="project" value="InterPro"/>
</dbReference>
<dbReference type="Gene3D" id="3.30.450.40">
    <property type="match status" value="1"/>
</dbReference>
<dbReference type="SUPFAM" id="SSF55073">
    <property type="entry name" value="Nucleotide cyclase"/>
    <property type="match status" value="1"/>
</dbReference>
<feature type="domain" description="Guanylate cyclase" evidence="3">
    <location>
        <begin position="500"/>
        <end position="626"/>
    </location>
</feature>
<feature type="transmembrane region" description="Helical" evidence="2">
    <location>
        <begin position="78"/>
        <end position="98"/>
    </location>
</feature>
<sequence>MARAEQLRRPVLLPFAVWLLHMALPLLGLWLLIAKPSIDVKWENHQAHFWLVVGAAAINVGLAARVNEDARRRADARLFLVSLAFVTAAGFLGLHALATPGVLLAGKNTGFVIATPVGLFVAGALALLSSLDYSPAAASWVIAHQRLGRLMVVAILGGWAAVSLSGASLLGRDLPPTEAQGPLLLAAAAGSLLYVMAAVRYYLLHRRRPAAVLLSVITSFVLLAESMVAIAYARNWQTSWWEWHVLMVLAFGFVAYSAHQQYRREGTRSGLFTSIALEQTLAEVRQEHTAALEALVDAMEHGERTGPVTARLADRFDLTERQVQVLERGAEALAHEREQLRRLGALVAIGREASVIRAEDDLLDKATHVIRQAFGRESIRLGVVRSGALVFPEGDTDSTHQRALDPGEPVETGGTLLLPLAVKGHPAGLLEVRSPTGGFAERDRSVLLSLAAQLSIAIENARLYQQLDGLFRSYMSPDVATSLLADPTQARLGGAVAEVTVLMADLQGFTPFAERTDPAAVVSMLNAYYGQVVPQILDSGGTVVQFVGDAVMALFNAPVPQPDHALRACRAGLAIQATTKAIAQPDWPPFRVGVNTGPALVGNIGSEHMRNFTAIGDTTNLAARLQTAAPPGEVVISATTHRALGSTGHVRPLGHLTVKGKADPVDAFILTALA</sequence>
<protein>
    <submittedName>
        <fullName evidence="4">Adenylate cyclase, class 3</fullName>
    </submittedName>
</protein>
<dbReference type="InterPro" id="IPR001054">
    <property type="entry name" value="A/G_cyclase"/>
</dbReference>
<dbReference type="PANTHER" id="PTHR43081:SF1">
    <property type="entry name" value="ADENYLATE CYCLASE, TERMINAL-DIFFERENTIATION SPECIFIC"/>
    <property type="match status" value="1"/>
</dbReference>
<keyword evidence="5" id="KW-1185">Reference proteome</keyword>
<dbReference type="GO" id="GO:0004016">
    <property type="term" value="F:adenylate cyclase activity"/>
    <property type="evidence" value="ECO:0007669"/>
    <property type="project" value="UniProtKB-ARBA"/>
</dbReference>
<organism evidence="4 5">
    <name type="scientific">Actinokineospora alba</name>
    <dbReference type="NCBI Taxonomy" id="504798"/>
    <lineage>
        <taxon>Bacteria</taxon>
        <taxon>Bacillati</taxon>
        <taxon>Actinomycetota</taxon>
        <taxon>Actinomycetes</taxon>
        <taxon>Pseudonocardiales</taxon>
        <taxon>Pseudonocardiaceae</taxon>
        <taxon>Actinokineospora</taxon>
    </lineage>
</organism>
<dbReference type="EMBL" id="FNJB01000007">
    <property type="protein sequence ID" value="SDP20662.1"/>
    <property type="molecule type" value="Genomic_DNA"/>
</dbReference>
<feature type="transmembrane region" description="Helical" evidence="2">
    <location>
        <begin position="110"/>
        <end position="129"/>
    </location>
</feature>
<dbReference type="Gene3D" id="3.30.70.1230">
    <property type="entry name" value="Nucleotide cyclase"/>
    <property type="match status" value="1"/>
</dbReference>
<evidence type="ECO:0000256" key="1">
    <source>
        <dbReference type="ARBA" id="ARBA00005381"/>
    </source>
</evidence>
<evidence type="ECO:0000259" key="3">
    <source>
        <dbReference type="PROSITE" id="PS50125"/>
    </source>
</evidence>
<dbReference type="SUPFAM" id="SSF55781">
    <property type="entry name" value="GAF domain-like"/>
    <property type="match status" value="1"/>
</dbReference>
<dbReference type="AlphaFoldDB" id="A0A1H0QTN1"/>
<accession>A0A1H0QTN1</accession>
<name>A0A1H0QTN1_9PSEU</name>
<evidence type="ECO:0000256" key="2">
    <source>
        <dbReference type="SAM" id="Phobius"/>
    </source>
</evidence>
<dbReference type="RefSeq" id="WP_228770001.1">
    <property type="nucleotide sequence ID" value="NZ_FNDV01000004.1"/>
</dbReference>
<keyword evidence="2" id="KW-1133">Transmembrane helix</keyword>
<feature type="transmembrane region" description="Helical" evidence="2">
    <location>
        <begin position="12"/>
        <end position="33"/>
    </location>
</feature>
<dbReference type="Proteomes" id="UP000199651">
    <property type="component" value="Unassembled WGS sequence"/>
</dbReference>
<evidence type="ECO:0000313" key="5">
    <source>
        <dbReference type="Proteomes" id="UP000199651"/>
    </source>
</evidence>
<dbReference type="SMART" id="SM00065">
    <property type="entry name" value="GAF"/>
    <property type="match status" value="1"/>
</dbReference>
<feature type="transmembrane region" description="Helical" evidence="2">
    <location>
        <begin position="183"/>
        <end position="203"/>
    </location>
</feature>
<feature type="transmembrane region" description="Helical" evidence="2">
    <location>
        <begin position="150"/>
        <end position="171"/>
    </location>
</feature>
<proteinExistence type="inferred from homology"/>
<gene>
    <name evidence="4" type="ORF">SAMN05192558_107142</name>
</gene>
<dbReference type="PANTHER" id="PTHR43081">
    <property type="entry name" value="ADENYLATE CYCLASE, TERMINAL-DIFFERENTIATION SPECIFIC-RELATED"/>
    <property type="match status" value="1"/>
</dbReference>
<dbReference type="InterPro" id="IPR050697">
    <property type="entry name" value="Adenylyl/Guanylyl_Cyclase_3/4"/>
</dbReference>
<dbReference type="InterPro" id="IPR029016">
    <property type="entry name" value="GAF-like_dom_sf"/>
</dbReference>
<keyword evidence="2" id="KW-0812">Transmembrane</keyword>